<organism evidence="9 10">
    <name type="scientific">Ceratina calcarata</name>
    <dbReference type="NCBI Taxonomy" id="156304"/>
    <lineage>
        <taxon>Eukaryota</taxon>
        <taxon>Metazoa</taxon>
        <taxon>Ecdysozoa</taxon>
        <taxon>Arthropoda</taxon>
        <taxon>Hexapoda</taxon>
        <taxon>Insecta</taxon>
        <taxon>Pterygota</taxon>
        <taxon>Neoptera</taxon>
        <taxon>Endopterygota</taxon>
        <taxon>Hymenoptera</taxon>
        <taxon>Apocrita</taxon>
        <taxon>Aculeata</taxon>
        <taxon>Apoidea</taxon>
        <taxon>Anthophila</taxon>
        <taxon>Apidae</taxon>
        <taxon>Ceratina</taxon>
        <taxon>Zadontomerus</taxon>
    </lineage>
</organism>
<evidence type="ECO:0000256" key="3">
    <source>
        <dbReference type="ARBA" id="ARBA00012646"/>
    </source>
</evidence>
<dbReference type="PROSITE" id="PS00616">
    <property type="entry name" value="HIS_ACID_PHOSPHAT_1"/>
    <property type="match status" value="1"/>
</dbReference>
<name>A0AAJ7NCQ9_9HYME</name>
<comment type="catalytic activity">
    <reaction evidence="1">
        <text>a phosphate monoester + H2O = an alcohol + phosphate</text>
        <dbReference type="Rhea" id="RHEA:15017"/>
        <dbReference type="ChEBI" id="CHEBI:15377"/>
        <dbReference type="ChEBI" id="CHEBI:30879"/>
        <dbReference type="ChEBI" id="CHEBI:43474"/>
        <dbReference type="ChEBI" id="CHEBI:67140"/>
        <dbReference type="EC" id="3.1.3.2"/>
    </reaction>
</comment>
<evidence type="ECO:0000256" key="6">
    <source>
        <dbReference type="ARBA" id="ARBA00023157"/>
    </source>
</evidence>
<dbReference type="InterPro" id="IPR050645">
    <property type="entry name" value="Histidine_acid_phosphatase"/>
</dbReference>
<keyword evidence="7" id="KW-0325">Glycoprotein</keyword>
<accession>A0AAJ7NCQ9</accession>
<evidence type="ECO:0000256" key="7">
    <source>
        <dbReference type="ARBA" id="ARBA00023180"/>
    </source>
</evidence>
<evidence type="ECO:0000313" key="12">
    <source>
        <dbReference type="RefSeq" id="XP_026673967.1"/>
    </source>
</evidence>
<evidence type="ECO:0000313" key="9">
    <source>
        <dbReference type="Proteomes" id="UP000694925"/>
    </source>
</evidence>
<evidence type="ECO:0000256" key="2">
    <source>
        <dbReference type="ARBA" id="ARBA00005375"/>
    </source>
</evidence>
<dbReference type="InterPro" id="IPR033379">
    <property type="entry name" value="Acid_Pase_AS"/>
</dbReference>
<keyword evidence="4 8" id="KW-0732">Signal</keyword>
<proteinExistence type="inferred from homology"/>
<dbReference type="RefSeq" id="XP_026673967.1">
    <property type="nucleotide sequence ID" value="XM_026818166.1"/>
</dbReference>
<dbReference type="RefSeq" id="XP_026673978.1">
    <property type="nucleotide sequence ID" value="XM_026818177.1"/>
</dbReference>
<protein>
    <recommendedName>
        <fullName evidence="3">acid phosphatase</fullName>
        <ecNumber evidence="3">3.1.3.2</ecNumber>
    </recommendedName>
</protein>
<dbReference type="RefSeq" id="XP_017888744.1">
    <property type="nucleotide sequence ID" value="XM_018033255.2"/>
</dbReference>
<dbReference type="EC" id="3.1.3.2" evidence="3"/>
<evidence type="ECO:0000256" key="8">
    <source>
        <dbReference type="SAM" id="SignalP"/>
    </source>
</evidence>
<dbReference type="KEGG" id="ccal:108630160"/>
<keyword evidence="9" id="KW-1185">Reference proteome</keyword>
<dbReference type="RefSeq" id="XP_017888736.1">
    <property type="nucleotide sequence ID" value="XM_018033247.2"/>
</dbReference>
<dbReference type="RefSeq" id="XP_026673972.1">
    <property type="nucleotide sequence ID" value="XM_026818171.1"/>
</dbReference>
<keyword evidence="5" id="KW-0378">Hydrolase</keyword>
<evidence type="ECO:0000256" key="1">
    <source>
        <dbReference type="ARBA" id="ARBA00000032"/>
    </source>
</evidence>
<evidence type="ECO:0000313" key="13">
    <source>
        <dbReference type="RefSeq" id="XP_026673972.1"/>
    </source>
</evidence>
<evidence type="ECO:0000313" key="14">
    <source>
        <dbReference type="RefSeq" id="XP_026673978.1"/>
    </source>
</evidence>
<keyword evidence="6" id="KW-1015">Disulfide bond</keyword>
<dbReference type="PANTHER" id="PTHR11567:SF211">
    <property type="entry name" value="PROSTATIC ACID PHOSPHATASE"/>
    <property type="match status" value="1"/>
</dbReference>
<evidence type="ECO:0000313" key="11">
    <source>
        <dbReference type="RefSeq" id="XP_017888744.1"/>
    </source>
</evidence>
<dbReference type="GO" id="GO:0003993">
    <property type="term" value="F:acid phosphatase activity"/>
    <property type="evidence" value="ECO:0007669"/>
    <property type="project" value="UniProtKB-EC"/>
</dbReference>
<dbReference type="Pfam" id="PF00328">
    <property type="entry name" value="His_Phos_2"/>
    <property type="match status" value="1"/>
</dbReference>
<dbReference type="Proteomes" id="UP000694925">
    <property type="component" value="Unplaced"/>
</dbReference>
<dbReference type="SUPFAM" id="SSF53254">
    <property type="entry name" value="Phosphoglycerate mutase-like"/>
    <property type="match status" value="1"/>
</dbReference>
<gene>
    <name evidence="10 11 12 13 14" type="primary">LOC108630160</name>
</gene>
<dbReference type="Gene3D" id="3.40.50.1240">
    <property type="entry name" value="Phosphoglycerate mutase-like"/>
    <property type="match status" value="1"/>
</dbReference>
<feature type="chain" id="PRO_5044709004" description="acid phosphatase" evidence="8">
    <location>
        <begin position="22"/>
        <end position="368"/>
    </location>
</feature>
<evidence type="ECO:0000313" key="10">
    <source>
        <dbReference type="RefSeq" id="XP_017888736.1"/>
    </source>
</evidence>
<evidence type="ECO:0000256" key="5">
    <source>
        <dbReference type="ARBA" id="ARBA00022801"/>
    </source>
</evidence>
<comment type="similarity">
    <text evidence="2">Belongs to the histidine acid phosphatase family.</text>
</comment>
<reference evidence="10 11" key="1">
    <citation type="submission" date="2025-04" db="UniProtKB">
        <authorList>
            <consortium name="RefSeq"/>
        </authorList>
    </citation>
    <scope>IDENTIFICATION</scope>
    <source>
        <tissue evidence="10 11">Whole body</tissue>
    </source>
</reference>
<dbReference type="InterPro" id="IPR029033">
    <property type="entry name" value="His_PPase_superfam"/>
</dbReference>
<sequence>MTVPWVLKIIVCLIYCRVTFGELKVLQTVFRHGNRMPTKESFYPKDPYINYTYKPDGRGSLTNIGKMSAFKLGQYFRERYDQFLGPCYSKKDIWFRADEVDRVVMTGELVAAGLYPPCNEQRWNSDLNWQPIPVWAPPISNDYLYNGVFCNNYKKWRNDVEKTDSEVIEFEERNKDVYDYLSTYTGGNITQLRVLGLRQYLYAQEDIGLRLPKWTKSVFPNGRLDELAEYDIVIRTRTPELKQLLGGVWLLEWLNHIDAHLNKSDTRKAFMYAAHELNLAAILTTLDNYDNEIPSYSSSLMFELHEEENEYYVQVLYRNNGKIRTLTFPDCDDVTYCPLDVFREYIKPLLPSNPKIACGEGKKSTSLY</sequence>
<dbReference type="InterPro" id="IPR000560">
    <property type="entry name" value="His_Pase_clade-2"/>
</dbReference>
<dbReference type="GeneID" id="108630160"/>
<dbReference type="CDD" id="cd07061">
    <property type="entry name" value="HP_HAP_like"/>
    <property type="match status" value="1"/>
</dbReference>
<evidence type="ECO:0000256" key="4">
    <source>
        <dbReference type="ARBA" id="ARBA00022729"/>
    </source>
</evidence>
<dbReference type="PANTHER" id="PTHR11567">
    <property type="entry name" value="ACID PHOSPHATASE-RELATED"/>
    <property type="match status" value="1"/>
</dbReference>
<dbReference type="AlphaFoldDB" id="A0AAJ7NCQ9"/>
<feature type="signal peptide" evidence="8">
    <location>
        <begin position="1"/>
        <end position="21"/>
    </location>
</feature>